<organism evidence="3 4">
    <name type="scientific">Frankia alni (strain DSM 45986 / CECT 9034 / ACN14a)</name>
    <dbReference type="NCBI Taxonomy" id="326424"/>
    <lineage>
        <taxon>Bacteria</taxon>
        <taxon>Bacillati</taxon>
        <taxon>Actinomycetota</taxon>
        <taxon>Actinomycetes</taxon>
        <taxon>Frankiales</taxon>
        <taxon>Frankiaceae</taxon>
        <taxon>Frankia</taxon>
    </lineage>
</organism>
<keyword evidence="4" id="KW-1185">Reference proteome</keyword>
<dbReference type="PANTHER" id="PTHR37938:SF1">
    <property type="entry name" value="BLL0215 PROTEIN"/>
    <property type="match status" value="1"/>
</dbReference>
<sequence length="177" mass="19441">MPDATIVTVAFPDDILTQDEEVVLHLHPHWVSLIIPALWTVVALVLAVLGVFFAPGGVVQKPVQYLVLFLALGAIAYLGAMPWLRQLTTHYVVTSQRLVIREGLITRAGRDIPLAWLVAATVRQNAIDRLLGSGSLIVETAGQRGRVVLSCMPHAHRVQETLAELSAPYRPRGRPDY</sequence>
<proteinExistence type="predicted"/>
<dbReference type="AlphaFoldDB" id="Q0RRE4"/>
<feature type="domain" description="YdbS-like PH" evidence="2">
    <location>
        <begin position="88"/>
        <end position="162"/>
    </location>
</feature>
<dbReference type="HOGENOM" id="CLU_111473_0_0_11"/>
<dbReference type="PANTHER" id="PTHR37938">
    <property type="entry name" value="BLL0215 PROTEIN"/>
    <property type="match status" value="1"/>
</dbReference>
<accession>Q0RRE4</accession>
<feature type="transmembrane region" description="Helical" evidence="1">
    <location>
        <begin position="30"/>
        <end position="53"/>
    </location>
</feature>
<dbReference type="InterPro" id="IPR005182">
    <property type="entry name" value="YdbS-like_PH"/>
</dbReference>
<dbReference type="KEGG" id="fal:FRAAL1214"/>
<dbReference type="RefSeq" id="WP_011602416.1">
    <property type="nucleotide sequence ID" value="NC_008278.1"/>
</dbReference>
<keyword evidence="1" id="KW-0472">Membrane</keyword>
<name>Q0RRE4_FRAAA</name>
<evidence type="ECO:0000313" key="4">
    <source>
        <dbReference type="Proteomes" id="UP000000657"/>
    </source>
</evidence>
<protein>
    <submittedName>
        <fullName evidence="3">Membrane protein</fullName>
    </submittedName>
</protein>
<dbReference type="STRING" id="326424.FRAAL1214"/>
<keyword evidence="1" id="KW-1133">Transmembrane helix</keyword>
<keyword evidence="1" id="KW-0812">Transmembrane</keyword>
<dbReference type="eggNOG" id="COG3428">
    <property type="taxonomic scope" value="Bacteria"/>
</dbReference>
<feature type="transmembrane region" description="Helical" evidence="1">
    <location>
        <begin position="65"/>
        <end position="84"/>
    </location>
</feature>
<evidence type="ECO:0000313" key="3">
    <source>
        <dbReference type="EMBL" id="CAJ59875.1"/>
    </source>
</evidence>
<gene>
    <name evidence="3" type="ordered locus">FRAAL1214</name>
</gene>
<dbReference type="Proteomes" id="UP000000657">
    <property type="component" value="Chromosome"/>
</dbReference>
<dbReference type="EMBL" id="CT573213">
    <property type="protein sequence ID" value="CAJ59875.1"/>
    <property type="molecule type" value="Genomic_DNA"/>
</dbReference>
<dbReference type="OrthoDB" id="4350422at2"/>
<dbReference type="Pfam" id="PF03703">
    <property type="entry name" value="bPH_2"/>
    <property type="match status" value="1"/>
</dbReference>
<evidence type="ECO:0000259" key="2">
    <source>
        <dbReference type="Pfam" id="PF03703"/>
    </source>
</evidence>
<evidence type="ECO:0000256" key="1">
    <source>
        <dbReference type="SAM" id="Phobius"/>
    </source>
</evidence>
<reference evidence="3 4" key="1">
    <citation type="journal article" date="2007" name="Genome Res.">
        <title>Genome characteristics of facultatively symbiotic Frankia sp. strains reflect host range and host plant biogeography.</title>
        <authorList>
            <person name="Normand P."/>
            <person name="Lapierre P."/>
            <person name="Tisa L.S."/>
            <person name="Gogarten J.P."/>
            <person name="Alloisio N."/>
            <person name="Bagnarol E."/>
            <person name="Bassi C.A."/>
            <person name="Berry A.M."/>
            <person name="Bickhart D.M."/>
            <person name="Choisne N."/>
            <person name="Couloux A."/>
            <person name="Cournoyer B."/>
            <person name="Cruveiller S."/>
            <person name="Daubin V."/>
            <person name="Demange N."/>
            <person name="Francino M.P."/>
            <person name="Goltsman E."/>
            <person name="Huang Y."/>
            <person name="Kopp O.R."/>
            <person name="Labarre L."/>
            <person name="Lapidus A."/>
            <person name="Lavire C."/>
            <person name="Marechal J."/>
            <person name="Martinez M."/>
            <person name="Mastronunzio J.E."/>
            <person name="Mullin B.C."/>
            <person name="Niemann J."/>
            <person name="Pujic P."/>
            <person name="Rawnsley T."/>
            <person name="Rouy Z."/>
            <person name="Schenowitz C."/>
            <person name="Sellstedt A."/>
            <person name="Tavares F."/>
            <person name="Tomkins J.P."/>
            <person name="Vallenet D."/>
            <person name="Valverde C."/>
            <person name="Wall L.G."/>
            <person name="Wang Y."/>
            <person name="Medigue C."/>
            <person name="Benson D.R."/>
        </authorList>
    </citation>
    <scope>NUCLEOTIDE SEQUENCE [LARGE SCALE GENOMIC DNA]</scope>
    <source>
        <strain evidence="4">DSM 45986 / CECT 9034 / ACN14a</strain>
    </source>
</reference>